<dbReference type="PANTHER" id="PTHR10491">
    <property type="entry name" value="DTDP-4-DEHYDRORHAMNOSE REDUCTASE"/>
    <property type="match status" value="1"/>
</dbReference>
<dbReference type="KEGG" id="ddh:Desde_3833"/>
<reference evidence="5" key="1">
    <citation type="submission" date="2012-06" db="EMBL/GenBank/DDBJ databases">
        <title>Complete sequence of Desulfitobacterium dehalogenans ATCC 51507.</title>
        <authorList>
            <person name="Lucas S."/>
            <person name="Han J."/>
            <person name="Lapidus A."/>
            <person name="Cheng J.-F."/>
            <person name="Goodwin L."/>
            <person name="Pitluck S."/>
            <person name="Peters L."/>
            <person name="Ovchinnikova G."/>
            <person name="Teshima H."/>
            <person name="Detter J.C."/>
            <person name="Han C."/>
            <person name="Tapia R."/>
            <person name="Land M."/>
            <person name="Hauser L."/>
            <person name="Kyrpides N."/>
            <person name="Ivanova N."/>
            <person name="Pagani I."/>
            <person name="Kruse T."/>
            <person name="de Vos W.M."/>
            <person name="Smidt H."/>
            <person name="Woyke T."/>
        </authorList>
    </citation>
    <scope>NUCLEOTIDE SEQUENCE [LARGE SCALE GENOMIC DNA]</scope>
    <source>
        <strain evidence="5">ATCC 51507 / DSM 9161 / JW/IU-DC1</strain>
    </source>
</reference>
<dbReference type="eggNOG" id="COG1091">
    <property type="taxonomic scope" value="Bacteria"/>
</dbReference>
<dbReference type="Proteomes" id="UP000006053">
    <property type="component" value="Chromosome"/>
</dbReference>
<dbReference type="Gene3D" id="3.40.50.720">
    <property type="entry name" value="NAD(P)-binding Rossmann-like Domain"/>
    <property type="match status" value="1"/>
</dbReference>
<keyword evidence="2 4" id="KW-0560">Oxidoreductase</keyword>
<evidence type="ECO:0000259" key="3">
    <source>
        <dbReference type="Pfam" id="PF04321"/>
    </source>
</evidence>
<protein>
    <recommendedName>
        <fullName evidence="2">dTDP-4-dehydrorhamnose reductase</fullName>
        <ecNumber evidence="2">1.1.1.133</ecNumber>
    </recommendedName>
</protein>
<dbReference type="EMBL" id="CP003348">
    <property type="protein sequence ID" value="AFM02100.1"/>
    <property type="molecule type" value="Genomic_DNA"/>
</dbReference>
<dbReference type="GO" id="GO:0005829">
    <property type="term" value="C:cytosol"/>
    <property type="evidence" value="ECO:0007669"/>
    <property type="project" value="TreeGrafter"/>
</dbReference>
<dbReference type="SUPFAM" id="SSF51735">
    <property type="entry name" value="NAD(P)-binding Rossmann-fold domains"/>
    <property type="match status" value="1"/>
</dbReference>
<evidence type="ECO:0000256" key="1">
    <source>
        <dbReference type="ARBA" id="ARBA00010944"/>
    </source>
</evidence>
<comment type="function">
    <text evidence="2">Catalyzes the reduction of dTDP-6-deoxy-L-lyxo-4-hexulose to yield dTDP-L-rhamnose.</text>
</comment>
<dbReference type="EC" id="1.1.1.133" evidence="2"/>
<sequence length="291" mass="32924">MKKVAVLGSTGMAGHVIALYLEEQGFDVYRMSRSEKNSDKSISLDANNIPALSHWLDVISPQIIVNCIGLLQKECDKYPEKAVLINSYLPRFLESKYLSTAVRIIHLSTDCVFSGKRGNYIENDFTDGPTMYDRSKAMGEINNSKDLTFRMSIIGPDNDINGAGLFNWFMKQTGTINGYGKAIWNGVTTIELARGIVAAIGQGLSGLYQLVPEEPIDKYNLLLLVKEAFQKEDIAIACTEDVRINKSLINTRSDFDFYVSSYPDQIMDMKEWIMAHQHLYPHYERYLYGKK</sequence>
<dbReference type="Pfam" id="PF04321">
    <property type="entry name" value="RmlD_sub_bind"/>
    <property type="match status" value="1"/>
</dbReference>
<accession>I4ADR5</accession>
<dbReference type="GO" id="GO:0019305">
    <property type="term" value="P:dTDP-rhamnose biosynthetic process"/>
    <property type="evidence" value="ECO:0007669"/>
    <property type="project" value="UniProtKB-UniPathway"/>
</dbReference>
<evidence type="ECO:0000256" key="2">
    <source>
        <dbReference type="RuleBase" id="RU364082"/>
    </source>
</evidence>
<organism evidence="4 5">
    <name type="scientific">Desulfitobacterium dehalogenans (strain ATCC 51507 / DSM 9161 / JW/IU-DC1)</name>
    <dbReference type="NCBI Taxonomy" id="756499"/>
    <lineage>
        <taxon>Bacteria</taxon>
        <taxon>Bacillati</taxon>
        <taxon>Bacillota</taxon>
        <taxon>Clostridia</taxon>
        <taxon>Eubacteriales</taxon>
        <taxon>Desulfitobacteriaceae</taxon>
        <taxon>Desulfitobacterium</taxon>
    </lineage>
</organism>
<dbReference type="HOGENOM" id="CLU_045518_2_2_9"/>
<dbReference type="InterPro" id="IPR029903">
    <property type="entry name" value="RmlD-like-bd"/>
</dbReference>
<dbReference type="InterPro" id="IPR005913">
    <property type="entry name" value="dTDP_dehydrorham_reduct"/>
</dbReference>
<keyword evidence="2" id="KW-0521">NADP</keyword>
<proteinExistence type="inferred from homology"/>
<comment type="similarity">
    <text evidence="1 2">Belongs to the dTDP-4-dehydrorhamnose reductase family.</text>
</comment>
<dbReference type="RefSeq" id="WP_014795572.1">
    <property type="nucleotide sequence ID" value="NC_018017.1"/>
</dbReference>
<dbReference type="UniPathway" id="UPA00124"/>
<reference evidence="4 5" key="2">
    <citation type="journal article" date="2015" name="J. Bacteriol.">
        <title>Genomic, proteomic, and biochemical analysis of the organohalide respiratory pathway in Desulfitobacterium dehalogenans.</title>
        <authorList>
            <person name="Kruse T."/>
            <person name="van de Pas B.A."/>
            <person name="Atteia A."/>
            <person name="Krab K."/>
            <person name="Hagen W.R."/>
            <person name="Goodwin L."/>
            <person name="Chain P."/>
            <person name="Boeren S."/>
            <person name="Maphosa F."/>
            <person name="Schraa G."/>
            <person name="de Vos W.M."/>
            <person name="van der Oost J."/>
            <person name="Smidt H."/>
            <person name="Stams A.J."/>
        </authorList>
    </citation>
    <scope>NUCLEOTIDE SEQUENCE [LARGE SCALE GENOMIC DNA]</scope>
    <source>
        <strain evidence="5">ATCC 51507 / DSM 9161 / JW/IU-DC1</strain>
    </source>
</reference>
<evidence type="ECO:0000313" key="4">
    <source>
        <dbReference type="EMBL" id="AFM02100.1"/>
    </source>
</evidence>
<feature type="domain" description="RmlD-like substrate binding" evidence="3">
    <location>
        <begin position="3"/>
        <end position="141"/>
    </location>
</feature>
<dbReference type="PANTHER" id="PTHR10491:SF4">
    <property type="entry name" value="METHIONINE ADENOSYLTRANSFERASE 2 SUBUNIT BETA"/>
    <property type="match status" value="1"/>
</dbReference>
<dbReference type="GO" id="GO:0008831">
    <property type="term" value="F:dTDP-4-dehydrorhamnose reductase activity"/>
    <property type="evidence" value="ECO:0007669"/>
    <property type="project" value="UniProtKB-EC"/>
</dbReference>
<comment type="pathway">
    <text evidence="2">Carbohydrate biosynthesis; dTDP-L-rhamnose biosynthesis.</text>
</comment>
<dbReference type="AlphaFoldDB" id="I4ADR5"/>
<dbReference type="STRING" id="756499.Desde_3833"/>
<keyword evidence="5" id="KW-1185">Reference proteome</keyword>
<evidence type="ECO:0000313" key="5">
    <source>
        <dbReference type="Proteomes" id="UP000006053"/>
    </source>
</evidence>
<name>I4ADR5_DESDJ</name>
<dbReference type="InterPro" id="IPR036291">
    <property type="entry name" value="NAD(P)-bd_dom_sf"/>
</dbReference>
<gene>
    <name evidence="4" type="ordered locus">Desde_3833</name>
</gene>